<dbReference type="EMBL" id="JAMFTQ010000008">
    <property type="protein sequence ID" value="MCP1388002.1"/>
    <property type="molecule type" value="Genomic_DNA"/>
</dbReference>
<dbReference type="SUPFAM" id="SSF53474">
    <property type="entry name" value="alpha/beta-Hydrolases"/>
    <property type="match status" value="1"/>
</dbReference>
<dbReference type="Pfam" id="PF00756">
    <property type="entry name" value="Esterase"/>
    <property type="match status" value="1"/>
</dbReference>
<dbReference type="PANTHER" id="PTHR48098:SF1">
    <property type="entry name" value="DIACYLGLYCEROL ACYLTRANSFERASE_MYCOLYLTRANSFERASE AG85A"/>
    <property type="match status" value="1"/>
</dbReference>
<feature type="signal peptide" evidence="2">
    <location>
        <begin position="1"/>
        <end position="17"/>
    </location>
</feature>
<dbReference type="RefSeq" id="WP_253578052.1">
    <property type="nucleotide sequence ID" value="NZ_JAMFTQ010000008.1"/>
</dbReference>
<accession>A0ABT1G1U8</accession>
<comment type="caution">
    <text evidence="3">The sequence shown here is derived from an EMBL/GenBank/DDBJ whole genome shotgun (WGS) entry which is preliminary data.</text>
</comment>
<feature type="compositionally biased region" description="Low complexity" evidence="1">
    <location>
        <begin position="68"/>
        <end position="81"/>
    </location>
</feature>
<feature type="region of interest" description="Disordered" evidence="1">
    <location>
        <begin position="68"/>
        <end position="95"/>
    </location>
</feature>
<dbReference type="PANTHER" id="PTHR48098">
    <property type="entry name" value="ENTEROCHELIN ESTERASE-RELATED"/>
    <property type="match status" value="1"/>
</dbReference>
<gene>
    <name evidence="3" type="ORF">M5J20_07335</name>
</gene>
<evidence type="ECO:0000313" key="4">
    <source>
        <dbReference type="Proteomes" id="UP001204000"/>
    </source>
</evidence>
<name>A0ABT1G1U8_9CORY</name>
<reference evidence="3" key="1">
    <citation type="submission" date="2022-05" db="EMBL/GenBank/DDBJ databases">
        <title>Corynebacterium sp. TA-R-1 sp. nov., isolated from human feces.</title>
        <authorList>
            <person name="Shamsuzzaman M."/>
            <person name="Dahal R.H."/>
        </authorList>
    </citation>
    <scope>NUCLEOTIDE SEQUENCE</scope>
    <source>
        <strain evidence="3">TA-R-1</strain>
    </source>
</reference>
<dbReference type="Proteomes" id="UP001204000">
    <property type="component" value="Unassembled WGS sequence"/>
</dbReference>
<dbReference type="Gene3D" id="3.40.50.1820">
    <property type="entry name" value="alpha/beta hydrolase"/>
    <property type="match status" value="1"/>
</dbReference>
<dbReference type="InterPro" id="IPR050583">
    <property type="entry name" value="Mycobacterial_A85_antigen"/>
</dbReference>
<dbReference type="InterPro" id="IPR000801">
    <property type="entry name" value="Esterase-like"/>
</dbReference>
<dbReference type="InterPro" id="IPR029058">
    <property type="entry name" value="AB_hydrolase_fold"/>
</dbReference>
<feature type="chain" id="PRO_5045956338" evidence="2">
    <location>
        <begin position="18"/>
        <end position="472"/>
    </location>
</feature>
<evidence type="ECO:0000256" key="1">
    <source>
        <dbReference type="SAM" id="MobiDB-lite"/>
    </source>
</evidence>
<sequence>MKLTRPAAAAVATVALAAVAIPAVTQSRDEAPRTALVQAASSAVTTSLQPQPTTAAVTSASSSAVSATSAAAPSPVVATQTSASKEPNGASVPDGDLQAIANAVDEALTGDTPEGAMENMPTLADDSSKRPTKEHVSRLFEAPKDYQDKPQAWFNQVRALGGEAVSVYSDSMKRDIPVAVLPARDEFGQRVEGAPTYYLLNGAGGSEQNTDWLVQAPENVRDVFKGQRVNVVIPMEGAFSYYIDWLTVPEENIYYRGKQLWTTFLGEELPYAIEDYLGANDLRAVTGFSMSATSSLLLAEHYPNRYAAVGSFSGCAATSTPLPSFFVGLTVNRGSAGKGNITPENLWGPRGSEYNRYNDALVMADKLAGTGTHIYMSSGTGLAAETDMVGYLKNVRKLTSTQALSNSLTLNVEGGAIEGAMNACSHDLHTKLKSLDVPVTFNQRPVGTHSWPLWRDDLAVSWDQVIKPALGL</sequence>
<organism evidence="3 4">
    <name type="scientific">Corynebacterium stercoris</name>
    <dbReference type="NCBI Taxonomy" id="2943490"/>
    <lineage>
        <taxon>Bacteria</taxon>
        <taxon>Bacillati</taxon>
        <taxon>Actinomycetota</taxon>
        <taxon>Actinomycetes</taxon>
        <taxon>Mycobacteriales</taxon>
        <taxon>Corynebacteriaceae</taxon>
        <taxon>Corynebacterium</taxon>
    </lineage>
</organism>
<evidence type="ECO:0000256" key="2">
    <source>
        <dbReference type="SAM" id="SignalP"/>
    </source>
</evidence>
<protein>
    <submittedName>
        <fullName evidence="3">Esterase family protein</fullName>
    </submittedName>
</protein>
<proteinExistence type="predicted"/>
<evidence type="ECO:0000313" key="3">
    <source>
        <dbReference type="EMBL" id="MCP1388002.1"/>
    </source>
</evidence>
<keyword evidence="4" id="KW-1185">Reference proteome</keyword>
<keyword evidence="2" id="KW-0732">Signal</keyword>